<sequence length="124" mass="14125">MNRIDTKICPTCGCSLVRLGLKNNSTTQIKYQKQSYSFCCSGCAKLFNDNPEKYIQEINDVVVCPVCLAEKNINQTVGVKYNDIEIPFCRCPHCVSEFQDKPQYYIDRLAGKVEYNGLFNNLCC</sequence>
<dbReference type="AlphaFoldDB" id="A0A3B0TWH5"/>
<dbReference type="GO" id="GO:0016491">
    <property type="term" value="F:oxidoreductase activity"/>
    <property type="evidence" value="ECO:0007669"/>
    <property type="project" value="InterPro"/>
</dbReference>
<dbReference type="InterPro" id="IPR012348">
    <property type="entry name" value="RNR-like"/>
</dbReference>
<protein>
    <recommendedName>
        <fullName evidence="1">YHS domain-containing protein</fullName>
    </recommendedName>
</protein>
<dbReference type="Gene3D" id="1.10.620.20">
    <property type="entry name" value="Ribonucleotide Reductase, subunit A"/>
    <property type="match status" value="1"/>
</dbReference>
<dbReference type="Pfam" id="PF04945">
    <property type="entry name" value="YHS"/>
    <property type="match status" value="1"/>
</dbReference>
<dbReference type="InterPro" id="IPR009078">
    <property type="entry name" value="Ferritin-like_SF"/>
</dbReference>
<feature type="domain" description="YHS" evidence="1">
    <location>
        <begin position="21"/>
        <end position="56"/>
    </location>
</feature>
<accession>A0A3B0TWH5</accession>
<evidence type="ECO:0000313" key="2">
    <source>
        <dbReference type="EMBL" id="VAW21130.1"/>
    </source>
</evidence>
<proteinExistence type="predicted"/>
<dbReference type="EMBL" id="UOEP01000136">
    <property type="protein sequence ID" value="VAW21130.1"/>
    <property type="molecule type" value="Genomic_DNA"/>
</dbReference>
<dbReference type="InterPro" id="IPR007029">
    <property type="entry name" value="YHS_dom"/>
</dbReference>
<gene>
    <name evidence="2" type="ORF">MNBD_BACTEROID01-2358</name>
</gene>
<name>A0A3B0TWH5_9ZZZZ</name>
<reference evidence="2" key="1">
    <citation type="submission" date="2018-06" db="EMBL/GenBank/DDBJ databases">
        <authorList>
            <person name="Zhirakovskaya E."/>
        </authorList>
    </citation>
    <scope>NUCLEOTIDE SEQUENCE</scope>
</reference>
<dbReference type="SUPFAM" id="SSF47240">
    <property type="entry name" value="Ferritin-like"/>
    <property type="match status" value="1"/>
</dbReference>
<organism evidence="2">
    <name type="scientific">hydrothermal vent metagenome</name>
    <dbReference type="NCBI Taxonomy" id="652676"/>
    <lineage>
        <taxon>unclassified sequences</taxon>
        <taxon>metagenomes</taxon>
        <taxon>ecological metagenomes</taxon>
    </lineage>
</organism>
<evidence type="ECO:0000259" key="1">
    <source>
        <dbReference type="Pfam" id="PF04945"/>
    </source>
</evidence>